<dbReference type="GO" id="GO:0005886">
    <property type="term" value="C:plasma membrane"/>
    <property type="evidence" value="ECO:0007669"/>
    <property type="project" value="UniProtKB-SubCell"/>
</dbReference>
<evidence type="ECO:0000256" key="2">
    <source>
        <dbReference type="ARBA" id="ARBA00022448"/>
    </source>
</evidence>
<organism evidence="8 9">
    <name type="scientific">Rhodococcus triatomae</name>
    <dbReference type="NCBI Taxonomy" id="300028"/>
    <lineage>
        <taxon>Bacteria</taxon>
        <taxon>Bacillati</taxon>
        <taxon>Actinomycetota</taxon>
        <taxon>Actinomycetes</taxon>
        <taxon>Mycobacteriales</taxon>
        <taxon>Nocardiaceae</taxon>
        <taxon>Rhodococcus</taxon>
    </lineage>
</organism>
<feature type="domain" description="Major facilitator superfamily (MFS) profile" evidence="7">
    <location>
        <begin position="20"/>
        <end position="462"/>
    </location>
</feature>
<dbReference type="InterPro" id="IPR020846">
    <property type="entry name" value="MFS_dom"/>
</dbReference>
<keyword evidence="4" id="KW-0812">Transmembrane</keyword>
<keyword evidence="2" id="KW-0813">Transport</keyword>
<gene>
    <name evidence="8" type="ORF">SAMN05444695_105230</name>
</gene>
<dbReference type="PROSITE" id="PS50850">
    <property type="entry name" value="MFS"/>
    <property type="match status" value="1"/>
</dbReference>
<dbReference type="Proteomes" id="UP000183263">
    <property type="component" value="Unassembled WGS sequence"/>
</dbReference>
<dbReference type="Gene3D" id="1.20.1250.20">
    <property type="entry name" value="MFS general substrate transporter like domains"/>
    <property type="match status" value="1"/>
</dbReference>
<dbReference type="EMBL" id="FNDN01000005">
    <property type="protein sequence ID" value="SDI16432.1"/>
    <property type="molecule type" value="Genomic_DNA"/>
</dbReference>
<reference evidence="8 9" key="1">
    <citation type="submission" date="2016-10" db="EMBL/GenBank/DDBJ databases">
        <authorList>
            <person name="de Groot N.N."/>
        </authorList>
    </citation>
    <scope>NUCLEOTIDE SEQUENCE [LARGE SCALE GENOMIC DNA]</scope>
    <source>
        <strain evidence="8 9">DSM 44892</strain>
    </source>
</reference>
<dbReference type="InterPro" id="IPR011701">
    <property type="entry name" value="MFS"/>
</dbReference>
<dbReference type="InterPro" id="IPR036259">
    <property type="entry name" value="MFS_trans_sf"/>
</dbReference>
<dbReference type="OrthoDB" id="4484751at2"/>
<comment type="subcellular location">
    <subcellularLocation>
        <location evidence="1">Cell membrane</location>
        <topology evidence="1">Multi-pass membrane protein</topology>
    </subcellularLocation>
</comment>
<dbReference type="Gene3D" id="1.20.1720.10">
    <property type="entry name" value="Multidrug resistance protein D"/>
    <property type="match status" value="1"/>
</dbReference>
<evidence type="ECO:0000256" key="3">
    <source>
        <dbReference type="ARBA" id="ARBA00022475"/>
    </source>
</evidence>
<keyword evidence="6" id="KW-0472">Membrane</keyword>
<keyword evidence="9" id="KW-1185">Reference proteome</keyword>
<accession>A0A1G8IC56</accession>
<dbReference type="AlphaFoldDB" id="A0A1G8IC56"/>
<dbReference type="SUPFAM" id="SSF103473">
    <property type="entry name" value="MFS general substrate transporter"/>
    <property type="match status" value="1"/>
</dbReference>
<evidence type="ECO:0000256" key="6">
    <source>
        <dbReference type="ARBA" id="ARBA00023136"/>
    </source>
</evidence>
<evidence type="ECO:0000259" key="7">
    <source>
        <dbReference type="PROSITE" id="PS50850"/>
    </source>
</evidence>
<dbReference type="PANTHER" id="PTHR42718:SF46">
    <property type="entry name" value="BLR6921 PROTEIN"/>
    <property type="match status" value="1"/>
</dbReference>
<dbReference type="GO" id="GO:0022857">
    <property type="term" value="F:transmembrane transporter activity"/>
    <property type="evidence" value="ECO:0007669"/>
    <property type="project" value="InterPro"/>
</dbReference>
<evidence type="ECO:0000256" key="5">
    <source>
        <dbReference type="ARBA" id="ARBA00022989"/>
    </source>
</evidence>
<evidence type="ECO:0000256" key="1">
    <source>
        <dbReference type="ARBA" id="ARBA00004651"/>
    </source>
</evidence>
<evidence type="ECO:0000313" key="9">
    <source>
        <dbReference type="Proteomes" id="UP000183263"/>
    </source>
</evidence>
<keyword evidence="3" id="KW-1003">Cell membrane</keyword>
<evidence type="ECO:0000313" key="8">
    <source>
        <dbReference type="EMBL" id="SDI16432.1"/>
    </source>
</evidence>
<dbReference type="PANTHER" id="PTHR42718">
    <property type="entry name" value="MAJOR FACILITATOR SUPERFAMILY MULTIDRUG TRANSPORTER MFSC"/>
    <property type="match status" value="1"/>
</dbReference>
<name>A0A1G8IC56_9NOCA</name>
<evidence type="ECO:0000256" key="4">
    <source>
        <dbReference type="ARBA" id="ARBA00022692"/>
    </source>
</evidence>
<protein>
    <submittedName>
        <fullName evidence="8">Major Facilitator Superfamily protein</fullName>
    </submittedName>
</protein>
<proteinExistence type="predicted"/>
<keyword evidence="5" id="KW-1133">Transmembrane helix</keyword>
<dbReference type="RefSeq" id="WP_072737358.1">
    <property type="nucleotide sequence ID" value="NZ_CP048813.1"/>
</dbReference>
<dbReference type="Pfam" id="PF07690">
    <property type="entry name" value="MFS_1"/>
    <property type="match status" value="1"/>
</dbReference>
<sequence length="472" mass="48496">MTLAPPRVAVPSRSTGSRFVFPILAVGGVFQAILQTVMVPLLPSMPALTGASITAASWLITTTLLVGAVVTPIFGRLADMYGKKRMLIASFALMTVGSLVCATTSDITLLIGARALQGAGAAVIPIGISILRDELPPHRVNRAVATMSSTLGLGTALGLPFAASIAEYANWHTVFWVTSGLGLALIAATALFIRESPVRTGGRFDGVGAVGLTAALVSLLVPVTQGSTWGWTSPAVLSMVAVSVLLFGIWGFQQLHTRNSLVDLRTSARRAVLIPHAVAMFVGFAFYGNALITTQLLQAPADGSAGYGLTIFQAALCQLPLSLSMIVFSQVGASISERRSPKLTVLVGALALVAGYGIHAVPDKPLWLVVTALGVAATGTALVYSTLPLLLLPAVPQTQMAAANGVNVLLRSVGTTMCSAVVATILAATAATTAGFTLAYLVCAVLAVTVFVVSLALPGGGVRRETAVVSVE</sequence>